<reference evidence="11" key="1">
    <citation type="journal article" date="2012" name="Science">
        <title>The Paleozoic origin of enzymatic lignin decomposition reconstructed from 31 fungal genomes.</title>
        <authorList>
            <person name="Floudas D."/>
            <person name="Binder M."/>
            <person name="Riley R."/>
            <person name="Barry K."/>
            <person name="Blanchette R.A."/>
            <person name="Henrissat B."/>
            <person name="Martinez A.T."/>
            <person name="Otillar R."/>
            <person name="Spatafora J.W."/>
            <person name="Yadav J.S."/>
            <person name="Aerts A."/>
            <person name="Benoit I."/>
            <person name="Boyd A."/>
            <person name="Carlson A."/>
            <person name="Copeland A."/>
            <person name="Coutinho P.M."/>
            <person name="de Vries R.P."/>
            <person name="Ferreira P."/>
            <person name="Findley K."/>
            <person name="Foster B."/>
            <person name="Gaskell J."/>
            <person name="Glotzer D."/>
            <person name="Gorecki P."/>
            <person name="Heitman J."/>
            <person name="Hesse C."/>
            <person name="Hori C."/>
            <person name="Igarashi K."/>
            <person name="Jurgens J.A."/>
            <person name="Kallen N."/>
            <person name="Kersten P."/>
            <person name="Kohler A."/>
            <person name="Kuees U."/>
            <person name="Kumar T.K.A."/>
            <person name="Kuo A."/>
            <person name="LaButti K."/>
            <person name="Larrondo L.F."/>
            <person name="Lindquist E."/>
            <person name="Ling A."/>
            <person name="Lombard V."/>
            <person name="Lucas S."/>
            <person name="Lundell T."/>
            <person name="Martin R."/>
            <person name="McLaughlin D.J."/>
            <person name="Morgenstern I."/>
            <person name="Morin E."/>
            <person name="Murat C."/>
            <person name="Nagy L.G."/>
            <person name="Nolan M."/>
            <person name="Ohm R.A."/>
            <person name="Patyshakuliyeva A."/>
            <person name="Rokas A."/>
            <person name="Ruiz-Duenas F.J."/>
            <person name="Sabat G."/>
            <person name="Salamov A."/>
            <person name="Samejima M."/>
            <person name="Schmutz J."/>
            <person name="Slot J.C."/>
            <person name="St John F."/>
            <person name="Stenlid J."/>
            <person name="Sun H."/>
            <person name="Sun S."/>
            <person name="Syed K."/>
            <person name="Tsang A."/>
            <person name="Wiebenga A."/>
            <person name="Young D."/>
            <person name="Pisabarro A."/>
            <person name="Eastwood D.C."/>
            <person name="Martin F."/>
            <person name="Cullen D."/>
            <person name="Grigoriev I.V."/>
            <person name="Hibbett D.S."/>
        </authorList>
    </citation>
    <scope>NUCLEOTIDE SEQUENCE [LARGE SCALE GENOMIC DNA]</scope>
    <source>
        <strain evidence="11">RWD-64-598 SS2</strain>
    </source>
</reference>
<dbReference type="OrthoDB" id="6133115at2759"/>
<evidence type="ECO:0000256" key="3">
    <source>
        <dbReference type="ARBA" id="ARBA00022448"/>
    </source>
</evidence>
<dbReference type="Gene3D" id="1.20.1250.20">
    <property type="entry name" value="MFS general substrate transporter like domains"/>
    <property type="match status" value="2"/>
</dbReference>
<dbReference type="PRINTS" id="PR00171">
    <property type="entry name" value="SUGRTRNSPORT"/>
</dbReference>
<dbReference type="KEGG" id="cput:CONPUDRAFT_163333"/>
<dbReference type="InterPro" id="IPR005828">
    <property type="entry name" value="MFS_sugar_transport-like"/>
</dbReference>
<comment type="caution">
    <text evidence="10">The sequence shown here is derived from an EMBL/GenBank/DDBJ whole genome shotgun (WGS) entry which is preliminary data.</text>
</comment>
<keyword evidence="3" id="KW-0813">Transport</keyword>
<feature type="transmembrane region" description="Helical" evidence="8">
    <location>
        <begin position="102"/>
        <end position="123"/>
    </location>
</feature>
<feature type="transmembrane region" description="Helical" evidence="8">
    <location>
        <begin position="44"/>
        <end position="67"/>
    </location>
</feature>
<feature type="transmembrane region" description="Helical" evidence="8">
    <location>
        <begin position="363"/>
        <end position="384"/>
    </location>
</feature>
<evidence type="ECO:0000256" key="1">
    <source>
        <dbReference type="ARBA" id="ARBA00004141"/>
    </source>
</evidence>
<name>A0A5M3MZQ3_CONPW</name>
<feature type="transmembrane region" description="Helical" evidence="8">
    <location>
        <begin position="299"/>
        <end position="322"/>
    </location>
</feature>
<evidence type="ECO:0000256" key="5">
    <source>
        <dbReference type="ARBA" id="ARBA00022989"/>
    </source>
</evidence>
<evidence type="ECO:0000313" key="11">
    <source>
        <dbReference type="Proteomes" id="UP000053558"/>
    </source>
</evidence>
<dbReference type="GeneID" id="19204898"/>
<dbReference type="InterPro" id="IPR050360">
    <property type="entry name" value="MFS_Sugar_Transporters"/>
</dbReference>
<evidence type="ECO:0000256" key="8">
    <source>
        <dbReference type="SAM" id="Phobius"/>
    </source>
</evidence>
<keyword evidence="4 8" id="KW-0812">Transmembrane</keyword>
<comment type="catalytic activity">
    <reaction evidence="7">
        <text>myo-inositol(out) + H(+)(out) = myo-inositol(in) + H(+)(in)</text>
        <dbReference type="Rhea" id="RHEA:60364"/>
        <dbReference type="ChEBI" id="CHEBI:15378"/>
        <dbReference type="ChEBI" id="CHEBI:17268"/>
    </reaction>
</comment>
<dbReference type="PROSITE" id="PS50850">
    <property type="entry name" value="MFS"/>
    <property type="match status" value="1"/>
</dbReference>
<comment type="similarity">
    <text evidence="2">Belongs to the major facilitator superfamily. Sugar transporter (TC 2.A.1.1) family.</text>
</comment>
<dbReference type="PANTHER" id="PTHR48022">
    <property type="entry name" value="PLASTIDIC GLUCOSE TRANSPORTER 4"/>
    <property type="match status" value="1"/>
</dbReference>
<dbReference type="AlphaFoldDB" id="A0A5M3MZQ3"/>
<dbReference type="SUPFAM" id="SSF103473">
    <property type="entry name" value="MFS general substrate transporter"/>
    <property type="match status" value="1"/>
</dbReference>
<dbReference type="GO" id="GO:0005351">
    <property type="term" value="F:carbohydrate:proton symporter activity"/>
    <property type="evidence" value="ECO:0007669"/>
    <property type="project" value="TreeGrafter"/>
</dbReference>
<organism evidence="10 11">
    <name type="scientific">Coniophora puteana (strain RWD-64-598)</name>
    <name type="common">Brown rot fungus</name>
    <dbReference type="NCBI Taxonomy" id="741705"/>
    <lineage>
        <taxon>Eukaryota</taxon>
        <taxon>Fungi</taxon>
        <taxon>Dikarya</taxon>
        <taxon>Basidiomycota</taxon>
        <taxon>Agaricomycotina</taxon>
        <taxon>Agaricomycetes</taxon>
        <taxon>Agaricomycetidae</taxon>
        <taxon>Boletales</taxon>
        <taxon>Coniophorineae</taxon>
        <taxon>Coniophoraceae</taxon>
        <taxon>Coniophora</taxon>
    </lineage>
</organism>
<dbReference type="OMA" id="NIMYEAL"/>
<dbReference type="InterPro" id="IPR003663">
    <property type="entry name" value="Sugar/inositol_transpt"/>
</dbReference>
<dbReference type="RefSeq" id="XP_007765911.1">
    <property type="nucleotide sequence ID" value="XM_007767721.1"/>
</dbReference>
<dbReference type="InterPro" id="IPR020846">
    <property type="entry name" value="MFS_dom"/>
</dbReference>
<evidence type="ECO:0000259" key="9">
    <source>
        <dbReference type="PROSITE" id="PS50850"/>
    </source>
</evidence>
<sequence length="430" mass="47044">MGLFFNTFVALFSAIGAFLYGYDSGIIASVKAMNQFNAHFHEPSNALLGAVVSTFNGGCFFGAAGAAWTNDKWGRKRTIQFGAVWALWGCAMQSGANNITTLLIGRIVAGVAIGILSMTVPLYNTEIAPSKRWLLEVGRDEEARQVVYKLHGGSTPESKEYADKEYAEMHDQIKADALIRSRRLSDLWATRPMLRRTLIAVGVQIFGQFTGINVINYFGPQMYQALGLTTSQSLLVQGIYGAVGPIANFFFITCILDSVGRKKPLMFGAASFVVTFSILAALVASFPPESDLNLSAQKAAISMIFLTSIIFSLSFGPVSWVLASEVFPTKTRSIGTSVATCANWLFNVLISETSPIGLANVGYKFYILFVCLNAVDFVIITLFFPETKGRTLEDMDIVFGDKVNAQQVLEEHVETKAEEIFEHNEIKSQA</sequence>
<dbReference type="GO" id="GO:0016020">
    <property type="term" value="C:membrane"/>
    <property type="evidence" value="ECO:0007669"/>
    <property type="project" value="UniProtKB-SubCell"/>
</dbReference>
<feature type="transmembrane region" description="Helical" evidence="8">
    <location>
        <begin position="265"/>
        <end position="287"/>
    </location>
</feature>
<evidence type="ECO:0000256" key="7">
    <source>
        <dbReference type="ARBA" id="ARBA00049119"/>
    </source>
</evidence>
<dbReference type="PANTHER" id="PTHR48022:SF80">
    <property type="entry name" value="SUGAR TRANSPORTER, PUTATIVE (AFU_ORTHOLOGUE AFUA_3G12170)-RELATED"/>
    <property type="match status" value="1"/>
</dbReference>
<dbReference type="Pfam" id="PF00083">
    <property type="entry name" value="Sugar_tr"/>
    <property type="match status" value="1"/>
</dbReference>
<comment type="subcellular location">
    <subcellularLocation>
        <location evidence="1">Membrane</location>
        <topology evidence="1">Multi-pass membrane protein</topology>
    </subcellularLocation>
</comment>
<dbReference type="EMBL" id="JH711575">
    <property type="protein sequence ID" value="EIW84111.1"/>
    <property type="molecule type" value="Genomic_DNA"/>
</dbReference>
<protein>
    <submittedName>
        <fullName evidence="10">General substrate transporter</fullName>
    </submittedName>
</protein>
<keyword evidence="11" id="KW-1185">Reference proteome</keyword>
<feature type="transmembrane region" description="Helical" evidence="8">
    <location>
        <begin position="334"/>
        <end position="351"/>
    </location>
</feature>
<keyword evidence="6 8" id="KW-0472">Membrane</keyword>
<evidence type="ECO:0000256" key="4">
    <source>
        <dbReference type="ARBA" id="ARBA00022692"/>
    </source>
</evidence>
<feature type="domain" description="Major facilitator superfamily (MFS) profile" evidence="9">
    <location>
        <begin position="9"/>
        <end position="388"/>
    </location>
</feature>
<dbReference type="InterPro" id="IPR036259">
    <property type="entry name" value="MFS_trans_sf"/>
</dbReference>
<gene>
    <name evidence="10" type="ORF">CONPUDRAFT_163333</name>
</gene>
<evidence type="ECO:0000256" key="6">
    <source>
        <dbReference type="ARBA" id="ARBA00023136"/>
    </source>
</evidence>
<dbReference type="Proteomes" id="UP000053558">
    <property type="component" value="Unassembled WGS sequence"/>
</dbReference>
<accession>A0A5M3MZQ3</accession>
<keyword evidence="5 8" id="KW-1133">Transmembrane helix</keyword>
<evidence type="ECO:0000256" key="2">
    <source>
        <dbReference type="ARBA" id="ARBA00010992"/>
    </source>
</evidence>
<feature type="transmembrane region" description="Helical" evidence="8">
    <location>
        <begin position="198"/>
        <end position="218"/>
    </location>
</feature>
<proteinExistence type="inferred from homology"/>
<feature type="transmembrane region" description="Helical" evidence="8">
    <location>
        <begin position="238"/>
        <end position="256"/>
    </location>
</feature>
<evidence type="ECO:0000313" key="10">
    <source>
        <dbReference type="EMBL" id="EIW84111.1"/>
    </source>
</evidence>